<keyword evidence="3" id="KW-1185">Reference proteome</keyword>
<dbReference type="RefSeq" id="WP_331703901.1">
    <property type="nucleotide sequence ID" value="NZ_JAZHBO010000002.1"/>
</dbReference>
<keyword evidence="1" id="KW-0472">Membrane</keyword>
<evidence type="ECO:0000313" key="2">
    <source>
        <dbReference type="EMBL" id="MEF2155939.1"/>
    </source>
</evidence>
<keyword evidence="1" id="KW-0812">Transmembrane</keyword>
<accession>A0ABU7UZG8</accession>
<dbReference type="EMBL" id="JAZHBO010000002">
    <property type="protein sequence ID" value="MEF2155939.1"/>
    <property type="molecule type" value="Genomic_DNA"/>
</dbReference>
<organism evidence="2 3">
    <name type="scientific">Aquilutibacter rugosus</name>
    <dbReference type="NCBI Taxonomy" id="3115820"/>
    <lineage>
        <taxon>Bacteria</taxon>
        <taxon>Pseudomonadati</taxon>
        <taxon>Pseudomonadota</taxon>
        <taxon>Gammaproteobacteria</taxon>
        <taxon>Lysobacterales</taxon>
        <taxon>Lysobacteraceae</taxon>
        <taxon>Aquilutibacter</taxon>
    </lineage>
</organism>
<evidence type="ECO:0000256" key="1">
    <source>
        <dbReference type="SAM" id="Phobius"/>
    </source>
</evidence>
<dbReference type="Proteomes" id="UP001356170">
    <property type="component" value="Unassembled WGS sequence"/>
</dbReference>
<protein>
    <submittedName>
        <fullName evidence="2">Uncharacterized protein</fullName>
    </submittedName>
</protein>
<proteinExistence type="predicted"/>
<feature type="transmembrane region" description="Helical" evidence="1">
    <location>
        <begin position="181"/>
        <end position="200"/>
    </location>
</feature>
<keyword evidence="1" id="KW-1133">Transmembrane helix</keyword>
<sequence>MSLPSPGRRSPLLLLVILVITVIFALGFAVYYSHAAKELRDNRDLATDAFELRLTLKDLQTATTKLGASEVGEPASPLPVDLADKPVSAPEQGYVELARITMSLMSTNSLSPLDRERLQRINSLAQAYITNTRMQGPAPLRRAMLADIEKESELLNNSANQRWRDLNRNANLYRNRLQSNVLSTLILLGLCLVACAAAIFRINKQRHRALELLQTQTER</sequence>
<reference evidence="2 3" key="1">
    <citation type="submission" date="2024-01" db="EMBL/GenBank/DDBJ databases">
        <title>Novel species of the genus Luteimonas isolated from rivers.</title>
        <authorList>
            <person name="Lu H."/>
        </authorList>
    </citation>
    <scope>NUCLEOTIDE SEQUENCE [LARGE SCALE GENOMIC DNA]</scope>
    <source>
        <strain evidence="2 3">FXH3W</strain>
    </source>
</reference>
<name>A0ABU7UZG8_9GAMM</name>
<gene>
    <name evidence="2" type="ORF">V3390_06800</name>
</gene>
<comment type="caution">
    <text evidence="2">The sequence shown here is derived from an EMBL/GenBank/DDBJ whole genome shotgun (WGS) entry which is preliminary data.</text>
</comment>
<feature type="transmembrane region" description="Helical" evidence="1">
    <location>
        <begin position="12"/>
        <end position="32"/>
    </location>
</feature>
<evidence type="ECO:0000313" key="3">
    <source>
        <dbReference type="Proteomes" id="UP001356170"/>
    </source>
</evidence>